<feature type="transmembrane region" description="Helical" evidence="8">
    <location>
        <begin position="319"/>
        <end position="344"/>
    </location>
</feature>
<evidence type="ECO:0000313" key="11">
    <source>
        <dbReference type="Proteomes" id="UP000654913"/>
    </source>
</evidence>
<dbReference type="GO" id="GO:0016020">
    <property type="term" value="C:membrane"/>
    <property type="evidence" value="ECO:0007669"/>
    <property type="project" value="UniProtKB-SubCell"/>
</dbReference>
<feature type="transmembrane region" description="Helical" evidence="8">
    <location>
        <begin position="183"/>
        <end position="204"/>
    </location>
</feature>
<dbReference type="PANTHER" id="PTHR43791:SF54">
    <property type="entry name" value="MAJOR FACILITATOR SUPERFAMILY (MFS) PROFILE DOMAIN-CONTAINING PROTEIN-RELATED"/>
    <property type="match status" value="1"/>
</dbReference>
<dbReference type="Pfam" id="PF07690">
    <property type="entry name" value="MFS_1"/>
    <property type="match status" value="1"/>
</dbReference>
<name>A0A7R7XJ88_9EURO</name>
<dbReference type="InterPro" id="IPR036259">
    <property type="entry name" value="MFS_trans_sf"/>
</dbReference>
<dbReference type="Proteomes" id="UP000654913">
    <property type="component" value="Chromosome 3"/>
</dbReference>
<evidence type="ECO:0000256" key="3">
    <source>
        <dbReference type="ARBA" id="ARBA00022448"/>
    </source>
</evidence>
<evidence type="ECO:0000256" key="7">
    <source>
        <dbReference type="SAM" id="MobiDB-lite"/>
    </source>
</evidence>
<comment type="subcellular location">
    <subcellularLocation>
        <location evidence="1">Membrane</location>
        <topology evidence="1">Multi-pass membrane protein</topology>
    </subcellularLocation>
</comment>
<dbReference type="RefSeq" id="XP_041554257.1">
    <property type="nucleotide sequence ID" value="XM_041701364.1"/>
</dbReference>
<evidence type="ECO:0000256" key="5">
    <source>
        <dbReference type="ARBA" id="ARBA00022989"/>
    </source>
</evidence>
<feature type="transmembrane region" description="Helical" evidence="8">
    <location>
        <begin position="421"/>
        <end position="441"/>
    </location>
</feature>
<evidence type="ECO:0000259" key="9">
    <source>
        <dbReference type="PROSITE" id="PS50850"/>
    </source>
</evidence>
<keyword evidence="5 8" id="KW-1133">Transmembrane helix</keyword>
<keyword evidence="6 8" id="KW-0472">Membrane</keyword>
<keyword evidence="3" id="KW-0813">Transport</keyword>
<gene>
    <name evidence="10" type="ORF">APUU_30288S</name>
</gene>
<dbReference type="KEGG" id="apuu:APUU_30288S"/>
<evidence type="ECO:0000256" key="4">
    <source>
        <dbReference type="ARBA" id="ARBA00022692"/>
    </source>
</evidence>
<reference evidence="10" key="1">
    <citation type="submission" date="2021-01" db="EMBL/GenBank/DDBJ databases">
        <authorList>
            <consortium name="Aspergillus puulaauensis MK2 genome sequencing consortium"/>
            <person name="Kazuki M."/>
            <person name="Futagami T."/>
        </authorList>
    </citation>
    <scope>NUCLEOTIDE SEQUENCE</scope>
    <source>
        <strain evidence="10">MK2</strain>
    </source>
</reference>
<dbReference type="InterPro" id="IPR011701">
    <property type="entry name" value="MFS"/>
</dbReference>
<proteinExistence type="inferred from homology"/>
<feature type="transmembrane region" description="Helical" evidence="8">
    <location>
        <begin position="279"/>
        <end position="299"/>
    </location>
</feature>
<feature type="transmembrane region" description="Helical" evidence="8">
    <location>
        <begin position="49"/>
        <end position="66"/>
    </location>
</feature>
<dbReference type="InterPro" id="IPR020846">
    <property type="entry name" value="MFS_dom"/>
</dbReference>
<feature type="domain" description="Major facilitator superfamily (MFS) profile" evidence="9">
    <location>
        <begin position="53"/>
        <end position="480"/>
    </location>
</feature>
<feature type="compositionally biased region" description="Basic and acidic residues" evidence="7">
    <location>
        <begin position="10"/>
        <end position="32"/>
    </location>
</feature>
<feature type="transmembrane region" description="Helical" evidence="8">
    <location>
        <begin position="92"/>
        <end position="111"/>
    </location>
</feature>
<evidence type="ECO:0000256" key="2">
    <source>
        <dbReference type="ARBA" id="ARBA00008335"/>
    </source>
</evidence>
<accession>A0A7R7XJ88</accession>
<evidence type="ECO:0000256" key="6">
    <source>
        <dbReference type="ARBA" id="ARBA00023136"/>
    </source>
</evidence>
<feature type="transmembrane region" description="Helical" evidence="8">
    <location>
        <begin position="216"/>
        <end position="238"/>
    </location>
</feature>
<keyword evidence="11" id="KW-1185">Reference proteome</keyword>
<dbReference type="SUPFAM" id="SSF103473">
    <property type="entry name" value="MFS general substrate transporter"/>
    <property type="match status" value="1"/>
</dbReference>
<evidence type="ECO:0000256" key="8">
    <source>
        <dbReference type="SAM" id="Phobius"/>
    </source>
</evidence>
<dbReference type="FunFam" id="1.20.1250.20:FF:000013">
    <property type="entry name" value="MFS general substrate transporter"/>
    <property type="match status" value="1"/>
</dbReference>
<protein>
    <recommendedName>
        <fullName evidence="9">Major facilitator superfamily (MFS) profile domain-containing protein</fullName>
    </recommendedName>
</protein>
<dbReference type="Gene3D" id="1.20.1250.20">
    <property type="entry name" value="MFS general substrate transporter like domains"/>
    <property type="match status" value="2"/>
</dbReference>
<dbReference type="EMBL" id="AP024445">
    <property type="protein sequence ID" value="BCS22063.1"/>
    <property type="molecule type" value="Genomic_DNA"/>
</dbReference>
<feature type="transmembrane region" description="Helical" evidence="8">
    <location>
        <begin position="123"/>
        <end position="142"/>
    </location>
</feature>
<dbReference type="AlphaFoldDB" id="A0A7R7XJ88"/>
<feature type="transmembrane region" description="Helical" evidence="8">
    <location>
        <begin position="148"/>
        <end position="171"/>
    </location>
</feature>
<dbReference type="GeneID" id="64972068"/>
<dbReference type="FunFam" id="1.20.1250.20:FF:000057">
    <property type="entry name" value="MFS general substrate transporter"/>
    <property type="match status" value="1"/>
</dbReference>
<dbReference type="GO" id="GO:0022857">
    <property type="term" value="F:transmembrane transporter activity"/>
    <property type="evidence" value="ECO:0007669"/>
    <property type="project" value="InterPro"/>
</dbReference>
<keyword evidence="4 8" id="KW-0812">Transmembrane</keyword>
<dbReference type="PROSITE" id="PS50850">
    <property type="entry name" value="MFS"/>
    <property type="match status" value="1"/>
</dbReference>
<feature type="transmembrane region" description="Helical" evidence="8">
    <location>
        <begin position="356"/>
        <end position="376"/>
    </location>
</feature>
<evidence type="ECO:0000313" key="10">
    <source>
        <dbReference type="EMBL" id="BCS22063.1"/>
    </source>
</evidence>
<dbReference type="PANTHER" id="PTHR43791">
    <property type="entry name" value="PERMEASE-RELATED"/>
    <property type="match status" value="1"/>
</dbReference>
<dbReference type="OrthoDB" id="2962993at2759"/>
<sequence length="509" mass="56256">MTDKGSISGVEEKPSVRHEEHEKATSTSREQEIVADFPSEKAGKLMRKVDFRLLPPFILIYLMSYIDRANIGNANIEGMSEDLHLTGNQYNVVLSVFFVTFIVFAEVPSNYILERFFTNRPSLWIGIITFLWGAMMTLHGIANNYSTILVVRLLMGVFEAGLFPGAILIMNKWYSKFELGTRFSIFYIGSALAGAFSGILAYGFAKMDGVGNMEGWRWIFIMEGLLTVVLGAAVPFILPDSPKSKPRWMDEAEAEYLLARLSLQDGGQEAQDAGNNMSLAVVWSVVTDWQIYLMVLVYWSNTVPTYGLKFMMPQIIKNMGFTASTAQLLTIPPYMAGAVSAFVFGRFADHFKRRAYFLAGPQLILITAYAILTPLAPKISTNIGPCFFAIILANIGCYPINPGASSWISNNLAGPAKRAIGIAYATSLTNIGGIFASYIFLDKEKPAYATGFGTTIAMVALGLASVVCLEVLYTVINRRRERFMEENGVRLDVDAGGMGDRAVSFRYTL</sequence>
<evidence type="ECO:0000256" key="1">
    <source>
        <dbReference type="ARBA" id="ARBA00004141"/>
    </source>
</evidence>
<reference evidence="10" key="2">
    <citation type="submission" date="2021-02" db="EMBL/GenBank/DDBJ databases">
        <title>Aspergillus puulaauensis MK2 genome sequence.</title>
        <authorList>
            <person name="Futagami T."/>
            <person name="Mori K."/>
            <person name="Kadooka C."/>
            <person name="Tanaka T."/>
        </authorList>
    </citation>
    <scope>NUCLEOTIDE SEQUENCE</scope>
    <source>
        <strain evidence="10">MK2</strain>
    </source>
</reference>
<feature type="region of interest" description="Disordered" evidence="7">
    <location>
        <begin position="1"/>
        <end position="32"/>
    </location>
</feature>
<feature type="transmembrane region" description="Helical" evidence="8">
    <location>
        <begin position="382"/>
        <end position="400"/>
    </location>
</feature>
<organism evidence="10 11">
    <name type="scientific">Aspergillus puulaauensis</name>
    <dbReference type="NCBI Taxonomy" id="1220207"/>
    <lineage>
        <taxon>Eukaryota</taxon>
        <taxon>Fungi</taxon>
        <taxon>Dikarya</taxon>
        <taxon>Ascomycota</taxon>
        <taxon>Pezizomycotina</taxon>
        <taxon>Eurotiomycetes</taxon>
        <taxon>Eurotiomycetidae</taxon>
        <taxon>Eurotiales</taxon>
        <taxon>Aspergillaceae</taxon>
        <taxon>Aspergillus</taxon>
    </lineage>
</organism>
<comment type="similarity">
    <text evidence="2">Belongs to the major facilitator superfamily.</text>
</comment>
<feature type="transmembrane region" description="Helical" evidence="8">
    <location>
        <begin position="447"/>
        <end position="476"/>
    </location>
</feature>